<keyword evidence="3" id="KW-1185">Reference proteome</keyword>
<comment type="caution">
    <text evidence="2">The sequence shown here is derived from an EMBL/GenBank/DDBJ whole genome shotgun (WGS) entry which is preliminary data.</text>
</comment>
<dbReference type="Pfam" id="PF03478">
    <property type="entry name" value="Beta-prop_KIB1-4"/>
    <property type="match status" value="1"/>
</dbReference>
<evidence type="ECO:0000259" key="1">
    <source>
        <dbReference type="Pfam" id="PF03478"/>
    </source>
</evidence>
<evidence type="ECO:0000313" key="3">
    <source>
        <dbReference type="Proteomes" id="UP000631114"/>
    </source>
</evidence>
<dbReference type="AlphaFoldDB" id="A0A835LS73"/>
<gene>
    <name evidence="2" type="ORF">IFM89_019949</name>
</gene>
<feature type="domain" description="KIB1-4 beta-propeller" evidence="1">
    <location>
        <begin position="2"/>
        <end position="135"/>
    </location>
</feature>
<reference evidence="2 3" key="1">
    <citation type="submission" date="2020-10" db="EMBL/GenBank/DDBJ databases">
        <title>The Coptis chinensis genome and diversification of protoberbering-type alkaloids.</title>
        <authorList>
            <person name="Wang B."/>
            <person name="Shu S."/>
            <person name="Song C."/>
            <person name="Liu Y."/>
        </authorList>
    </citation>
    <scope>NUCLEOTIDE SEQUENCE [LARGE SCALE GENOMIC DNA]</scope>
    <source>
        <strain evidence="2">HL-2020</strain>
        <tissue evidence="2">Leaf</tissue>
    </source>
</reference>
<accession>A0A835LS73</accession>
<dbReference type="Proteomes" id="UP000631114">
    <property type="component" value="Unassembled WGS sequence"/>
</dbReference>
<organism evidence="2 3">
    <name type="scientific">Coptis chinensis</name>
    <dbReference type="NCBI Taxonomy" id="261450"/>
    <lineage>
        <taxon>Eukaryota</taxon>
        <taxon>Viridiplantae</taxon>
        <taxon>Streptophyta</taxon>
        <taxon>Embryophyta</taxon>
        <taxon>Tracheophyta</taxon>
        <taxon>Spermatophyta</taxon>
        <taxon>Magnoliopsida</taxon>
        <taxon>Ranunculales</taxon>
        <taxon>Ranunculaceae</taxon>
        <taxon>Coptidoideae</taxon>
        <taxon>Coptis</taxon>
    </lineage>
</organism>
<evidence type="ECO:0000313" key="2">
    <source>
        <dbReference type="EMBL" id="KAF9597581.1"/>
    </source>
</evidence>
<dbReference type="InterPro" id="IPR005174">
    <property type="entry name" value="KIB1-4_b-propeller"/>
</dbReference>
<dbReference type="EMBL" id="JADFTS010000007">
    <property type="protein sequence ID" value="KAF9597581.1"/>
    <property type="molecule type" value="Genomic_DNA"/>
</dbReference>
<sequence>MMSISPITSASSQTTILIIYGTPPSLAFSKLGYKSWTPVESARPITTEGLIFLGYLDAIYCKERFYVTYNHGRIDFCDIVDTSHPNITEYALPPPEQDIYSSTGDLVVTDDGLYLVVRKNQLAFQDFDKEYDINEAGENNDIDNVEVEDYQEFDNGDY</sequence>
<proteinExistence type="predicted"/>
<protein>
    <recommendedName>
        <fullName evidence="1">KIB1-4 beta-propeller domain-containing protein</fullName>
    </recommendedName>
</protein>
<name>A0A835LS73_9MAGN</name>